<dbReference type="Proteomes" id="UP000515734">
    <property type="component" value="Chromosome"/>
</dbReference>
<dbReference type="RefSeq" id="WP_165804665.1">
    <property type="nucleotide sequence ID" value="NZ_AP023287.1"/>
</dbReference>
<dbReference type="AlphaFoldDB" id="A0A6S6P6F1"/>
<gene>
    <name evidence="1" type="ORF">NIIDNTM18_30000</name>
</gene>
<name>A0A6S6P6F1_9MYCO</name>
<sequence length="55" mass="6143">MANPQAHVSNHQSEKSYSREEFTAWLVQSCERQQLAVTITNPAVLADIATLLRST</sequence>
<evidence type="ECO:0000313" key="1">
    <source>
        <dbReference type="EMBL" id="BCI53722.1"/>
    </source>
</evidence>
<reference evidence="1 2" key="1">
    <citation type="submission" date="2020-07" db="EMBL/GenBank/DDBJ databases">
        <title>Complete genome sequence of Mycolicibacterium litorale like strain isolated from cardiac implantable electronic device infection.</title>
        <authorList>
            <person name="Fukano H."/>
            <person name="Miyama H."/>
            <person name="Hoshino Y."/>
        </authorList>
    </citation>
    <scope>NUCLEOTIDE SEQUENCE [LARGE SCALE GENOMIC DNA]</scope>
    <source>
        <strain evidence="1 2">NIIDNTM18</strain>
    </source>
</reference>
<organism evidence="1 2">
    <name type="scientific">Mycolicibacterium litorale</name>
    <dbReference type="NCBI Taxonomy" id="758802"/>
    <lineage>
        <taxon>Bacteria</taxon>
        <taxon>Bacillati</taxon>
        <taxon>Actinomycetota</taxon>
        <taxon>Actinomycetes</taxon>
        <taxon>Mycobacteriales</taxon>
        <taxon>Mycobacteriaceae</taxon>
        <taxon>Mycolicibacterium</taxon>
    </lineage>
</organism>
<evidence type="ECO:0000313" key="2">
    <source>
        <dbReference type="Proteomes" id="UP000515734"/>
    </source>
</evidence>
<protein>
    <submittedName>
        <fullName evidence="1">Uncharacterized protein</fullName>
    </submittedName>
</protein>
<accession>A0A6S6P6F1</accession>
<proteinExistence type="predicted"/>
<dbReference type="EMBL" id="AP023287">
    <property type="protein sequence ID" value="BCI53722.1"/>
    <property type="molecule type" value="Genomic_DNA"/>
</dbReference>